<dbReference type="EMBL" id="JBHSKF010000003">
    <property type="protein sequence ID" value="MFC5286980.1"/>
    <property type="molecule type" value="Genomic_DNA"/>
</dbReference>
<feature type="transmembrane region" description="Helical" evidence="2">
    <location>
        <begin position="116"/>
        <end position="140"/>
    </location>
</feature>
<name>A0ABW0EM34_9PSEU</name>
<keyword evidence="2" id="KW-1133">Transmembrane helix</keyword>
<evidence type="ECO:0000256" key="1">
    <source>
        <dbReference type="SAM" id="MobiDB-lite"/>
    </source>
</evidence>
<feature type="region of interest" description="Disordered" evidence="1">
    <location>
        <begin position="1"/>
        <end position="25"/>
    </location>
</feature>
<keyword evidence="2" id="KW-0472">Membrane</keyword>
<dbReference type="Pfam" id="PF10801">
    <property type="entry name" value="DUF2537"/>
    <property type="match status" value="1"/>
</dbReference>
<reference evidence="4" key="1">
    <citation type="journal article" date="2019" name="Int. J. Syst. Evol. Microbiol.">
        <title>The Global Catalogue of Microorganisms (GCM) 10K type strain sequencing project: providing services to taxonomists for standard genome sequencing and annotation.</title>
        <authorList>
            <consortium name="The Broad Institute Genomics Platform"/>
            <consortium name="The Broad Institute Genome Sequencing Center for Infectious Disease"/>
            <person name="Wu L."/>
            <person name="Ma J."/>
        </authorList>
    </citation>
    <scope>NUCLEOTIDE SEQUENCE [LARGE SCALE GENOMIC DNA]</scope>
    <source>
        <strain evidence="4">CCUG 59778</strain>
    </source>
</reference>
<keyword evidence="4" id="KW-1185">Reference proteome</keyword>
<evidence type="ECO:0000313" key="4">
    <source>
        <dbReference type="Proteomes" id="UP001596157"/>
    </source>
</evidence>
<feature type="transmembrane region" description="Helical" evidence="2">
    <location>
        <begin position="172"/>
        <end position="196"/>
    </location>
</feature>
<gene>
    <name evidence="3" type="ORF">ACFPM7_07945</name>
</gene>
<comment type="caution">
    <text evidence="3">The sequence shown here is derived from an EMBL/GenBank/DDBJ whole genome shotgun (WGS) entry which is preliminary data.</text>
</comment>
<feature type="compositionally biased region" description="Basic and acidic residues" evidence="1">
    <location>
        <begin position="1"/>
        <end position="10"/>
    </location>
</feature>
<dbReference type="RefSeq" id="WP_378245472.1">
    <property type="nucleotide sequence ID" value="NZ_JBHSKF010000003.1"/>
</dbReference>
<dbReference type="Proteomes" id="UP001596157">
    <property type="component" value="Unassembled WGS sequence"/>
</dbReference>
<feature type="transmembrane region" description="Helical" evidence="2">
    <location>
        <begin position="147"/>
        <end position="166"/>
    </location>
</feature>
<organism evidence="3 4">
    <name type="scientific">Actinokineospora guangxiensis</name>
    <dbReference type="NCBI Taxonomy" id="1490288"/>
    <lineage>
        <taxon>Bacteria</taxon>
        <taxon>Bacillati</taxon>
        <taxon>Actinomycetota</taxon>
        <taxon>Actinomycetes</taxon>
        <taxon>Pseudonocardiales</taxon>
        <taxon>Pseudonocardiaceae</taxon>
        <taxon>Actinokineospora</taxon>
    </lineage>
</organism>
<proteinExistence type="predicted"/>
<evidence type="ECO:0000256" key="2">
    <source>
        <dbReference type="SAM" id="Phobius"/>
    </source>
</evidence>
<protein>
    <submittedName>
        <fullName evidence="3">DUF2537 domain-containing protein</fullName>
    </submittedName>
</protein>
<accession>A0ABW0EM34</accession>
<sequence length="197" mass="20598">MELRASDERPVLVTENGDIDPDTLPLDPALTEDLNEWARVATAVSRAADPTAAPVVSRRGRQLALRLADATTTPITYVDPLTGEASVVNPTSPLLVADAEPEQTPDPTEPTEPTPWGTGLLVAAFAFTLVVFAIGTLAATLNENSPLLAIGANVVVTGGLLPSVWLARGVPIWRWVAFGVGAGIAAGWVALPFVIFS</sequence>
<evidence type="ECO:0000313" key="3">
    <source>
        <dbReference type="EMBL" id="MFC5286980.1"/>
    </source>
</evidence>
<dbReference type="InterPro" id="IPR024244">
    <property type="entry name" value="DUF2537"/>
</dbReference>
<keyword evidence="2" id="KW-0812">Transmembrane</keyword>